<sequence>MATSPSLSIPTRLQSRGDCKRSQAYSSPVTPVCMCGLPNEKFCMLNLQSVVSPTGRSRHRNYTWVPMSICSAYVQLDQMIRGGLAMLRPHTFDLGMGVRRKKAFASISQLLSQRPHLIHIKAFMITILGVYQLDGGTARQEQAKNMIYGFLIAAIKAL</sequence>
<accession>A0ABD0LPB0</accession>
<protein>
    <submittedName>
        <fullName evidence="1">Uncharacterized protein</fullName>
    </submittedName>
</protein>
<gene>
    <name evidence="1" type="ORF">BaRGS_00007543</name>
</gene>
<keyword evidence="2" id="KW-1185">Reference proteome</keyword>
<reference evidence="1 2" key="1">
    <citation type="journal article" date="2023" name="Sci. Data">
        <title>Genome assembly of the Korean intertidal mud-creeper Batillaria attramentaria.</title>
        <authorList>
            <person name="Patra A.K."/>
            <person name="Ho P.T."/>
            <person name="Jun S."/>
            <person name="Lee S.J."/>
            <person name="Kim Y."/>
            <person name="Won Y.J."/>
        </authorList>
    </citation>
    <scope>NUCLEOTIDE SEQUENCE [LARGE SCALE GENOMIC DNA]</scope>
    <source>
        <strain evidence="1">Wonlab-2016</strain>
    </source>
</reference>
<comment type="caution">
    <text evidence="1">The sequence shown here is derived from an EMBL/GenBank/DDBJ whole genome shotgun (WGS) entry which is preliminary data.</text>
</comment>
<proteinExistence type="predicted"/>
<dbReference type="EMBL" id="JACVVK020000033">
    <property type="protein sequence ID" value="KAK7501058.1"/>
    <property type="molecule type" value="Genomic_DNA"/>
</dbReference>
<dbReference type="Proteomes" id="UP001519460">
    <property type="component" value="Unassembled WGS sequence"/>
</dbReference>
<evidence type="ECO:0000313" key="2">
    <source>
        <dbReference type="Proteomes" id="UP001519460"/>
    </source>
</evidence>
<organism evidence="1 2">
    <name type="scientific">Batillaria attramentaria</name>
    <dbReference type="NCBI Taxonomy" id="370345"/>
    <lineage>
        <taxon>Eukaryota</taxon>
        <taxon>Metazoa</taxon>
        <taxon>Spiralia</taxon>
        <taxon>Lophotrochozoa</taxon>
        <taxon>Mollusca</taxon>
        <taxon>Gastropoda</taxon>
        <taxon>Caenogastropoda</taxon>
        <taxon>Sorbeoconcha</taxon>
        <taxon>Cerithioidea</taxon>
        <taxon>Batillariidae</taxon>
        <taxon>Batillaria</taxon>
    </lineage>
</organism>
<name>A0ABD0LPB0_9CAEN</name>
<dbReference type="AlphaFoldDB" id="A0ABD0LPB0"/>
<evidence type="ECO:0000313" key="1">
    <source>
        <dbReference type="EMBL" id="KAK7501058.1"/>
    </source>
</evidence>